<evidence type="ECO:0000256" key="3">
    <source>
        <dbReference type="ARBA" id="ARBA00022475"/>
    </source>
</evidence>
<evidence type="ECO:0000313" key="11">
    <source>
        <dbReference type="EMBL" id="CDN40243.1"/>
    </source>
</evidence>
<dbReference type="PANTHER" id="PTHR43493">
    <property type="entry name" value="DNA GYRASE/TOPOISOMERASE SUBUNIT A"/>
    <property type="match status" value="1"/>
</dbReference>
<dbReference type="FunFam" id="1.10.268.10:FF:000001">
    <property type="entry name" value="DNA gyrase subunit A"/>
    <property type="match status" value="1"/>
</dbReference>
<organism evidence="11 12">
    <name type="scientific">Mycoplasma amphoriforme A39</name>
    <dbReference type="NCBI Taxonomy" id="572419"/>
    <lineage>
        <taxon>Bacteria</taxon>
        <taxon>Bacillati</taxon>
        <taxon>Mycoplasmatota</taxon>
        <taxon>Mollicutes</taxon>
        <taxon>Mycoplasmataceae</taxon>
        <taxon>Mycoplasma</taxon>
    </lineage>
</organism>
<dbReference type="SUPFAM" id="SSF101904">
    <property type="entry name" value="GyrA/ParC C-terminal domain-like"/>
    <property type="match status" value="1"/>
</dbReference>
<dbReference type="GO" id="GO:0005694">
    <property type="term" value="C:chromosome"/>
    <property type="evidence" value="ECO:0007669"/>
    <property type="project" value="InterPro"/>
</dbReference>
<dbReference type="SUPFAM" id="SSF56719">
    <property type="entry name" value="Type II DNA topoisomerase"/>
    <property type="match status" value="1"/>
</dbReference>
<dbReference type="Gene3D" id="1.10.268.10">
    <property type="entry name" value="Topoisomerase, domain 3"/>
    <property type="match status" value="1"/>
</dbReference>
<dbReference type="InterPro" id="IPR005741">
    <property type="entry name" value="TopoIV_A_Gpos"/>
</dbReference>
<evidence type="ECO:0000259" key="10">
    <source>
        <dbReference type="PROSITE" id="PS52040"/>
    </source>
</evidence>
<dbReference type="Proteomes" id="UP000261764">
    <property type="component" value="Chromosome I"/>
</dbReference>
<keyword evidence="6" id="KW-0472">Membrane</keyword>
<dbReference type="Pfam" id="PF03989">
    <property type="entry name" value="DNA_gyraseA_C"/>
    <property type="match status" value="4"/>
</dbReference>
<dbReference type="Gene3D" id="3.90.199.10">
    <property type="entry name" value="Topoisomerase II, domain 5"/>
    <property type="match status" value="1"/>
</dbReference>
<dbReference type="NCBIfam" id="NF004044">
    <property type="entry name" value="PRK05561.1"/>
    <property type="match status" value="1"/>
</dbReference>
<evidence type="ECO:0000256" key="2">
    <source>
        <dbReference type="ARBA" id="ARBA00012895"/>
    </source>
</evidence>
<accession>A0A292IHU1</accession>
<feature type="coiled-coil region" evidence="9">
    <location>
        <begin position="435"/>
        <end position="469"/>
    </location>
</feature>
<keyword evidence="4 8" id="KW-0799">Topoisomerase</keyword>
<keyword evidence="7 8" id="KW-0413">Isomerase</keyword>
<dbReference type="InterPro" id="IPR002205">
    <property type="entry name" value="Topo_IIA_dom_A"/>
</dbReference>
<dbReference type="KEGG" id="mamp:MAMA39_01190"/>
<dbReference type="CDD" id="cd00187">
    <property type="entry name" value="TOP4c"/>
    <property type="match status" value="1"/>
</dbReference>
<feature type="domain" description="Topo IIA-type catalytic" evidence="10">
    <location>
        <begin position="40"/>
        <end position="506"/>
    </location>
</feature>
<keyword evidence="9" id="KW-0175">Coiled coil</keyword>
<keyword evidence="12" id="KW-1185">Reference proteome</keyword>
<evidence type="ECO:0000256" key="6">
    <source>
        <dbReference type="ARBA" id="ARBA00023136"/>
    </source>
</evidence>
<dbReference type="InterPro" id="IPR035516">
    <property type="entry name" value="Gyrase/topoIV_suA_C"/>
</dbReference>
<keyword evidence="5 8" id="KW-0238">DNA-binding</keyword>
<name>A0A292IHU1_9MOLU</name>
<dbReference type="RefSeq" id="WP_343251585.1">
    <property type="nucleotide sequence ID" value="NZ_HG937516.1"/>
</dbReference>
<dbReference type="GO" id="GO:0006265">
    <property type="term" value="P:DNA topological change"/>
    <property type="evidence" value="ECO:0007669"/>
    <property type="project" value="UniProtKB-UniRule"/>
</dbReference>
<dbReference type="InterPro" id="IPR013758">
    <property type="entry name" value="Topo_IIA_A/C_ab"/>
</dbReference>
<dbReference type="EMBL" id="HG937516">
    <property type="protein sequence ID" value="CDN40243.1"/>
    <property type="molecule type" value="Genomic_DNA"/>
</dbReference>
<dbReference type="PANTHER" id="PTHR43493:SF9">
    <property type="entry name" value="DNA TOPOISOMERASE 4 SUBUNIT A"/>
    <property type="match status" value="1"/>
</dbReference>
<keyword evidence="3" id="KW-1003">Cell membrane</keyword>
<gene>
    <name evidence="11" type="ORF">MAMA39_01190</name>
</gene>
<proteinExistence type="predicted"/>
<protein>
    <recommendedName>
        <fullName evidence="2">DNA topoisomerase (ATP-hydrolyzing)</fullName>
        <ecNumber evidence="2">5.6.2.2</ecNumber>
    </recommendedName>
</protein>
<evidence type="ECO:0000256" key="4">
    <source>
        <dbReference type="ARBA" id="ARBA00023029"/>
    </source>
</evidence>
<evidence type="ECO:0000256" key="1">
    <source>
        <dbReference type="ARBA" id="ARBA00000185"/>
    </source>
</evidence>
<evidence type="ECO:0000256" key="9">
    <source>
        <dbReference type="SAM" id="Coils"/>
    </source>
</evidence>
<dbReference type="GO" id="GO:0005524">
    <property type="term" value="F:ATP binding"/>
    <property type="evidence" value="ECO:0007669"/>
    <property type="project" value="InterPro"/>
</dbReference>
<sequence>MAKEGNKNHQIDRVWNRSLGEIMAESFAKYAKYIIQDRALPDIRDGLKPVQRRILYGMSRLNLTPDRPFKKSASTVGEVIGKYHPHGDFSIYEALVRMSQPWKNNICLVDMQGNNGSIDGDLAAAMRYTEAKLSPFAYEMLNNLEKETVKFVPNFDDAEIEPTVLPSLLPNLLVNGSSGIAAGYATTIPPHNLGELIDAIIMKIDSPNCRLESLMKVILGPDFPTGGIIHDDGGIKEAFATGRGKIVIRAKIEHENNHHKKQLVVTEIPFETNKANIVRSIESIIAENKISYLEEVRDESDKNGIRIVLEYKGDEKAGNAIEKYLYKSTQLQINFHINSIVINQRKPVQMSLINYLDSYLQHAIDIIVKRTTFDLKKAKHRFEIVLGLIKATSVIDEVVKLIRSATDKADAKTKLMKNFALSEIQAEAIVQLRLYKLTNTDVKALIDESKQLEQNINQFEVLLNNETHRNNHLKTILRDYKKKFATPRRSQVAGAAEKIVIEANDVIENKSNTIIVTKNGYLKLCSPKSVTLDSLNALKLKEGDCVVAIHSSNLLDRLILITIYGNILVLPIHKIKETRLKEQGVHVNTVTTLRDNEKIIYAQIIKNNEMFGDEQTLFLATQQGMVKRIFLNQLLNFKTLRPSVCISLKTNDFLTDVKLINDAKTEILLISKNGLGLRFAVNEVIPIGLKGMGVRGIKLRTDDMLMACIVIANKDDLLTLVAKHGNAKRVRINEIVPLTRSALGKTLLQQIKSKPYVLTHALNAKVNQSVLVSDDFGNQKFIKLSNIPVMDLNSRMSAVFEQSTSGLIVVDDTVLNNEVNNLFSNDKTS</sequence>
<dbReference type="InterPro" id="IPR013760">
    <property type="entry name" value="Topo_IIA-like_dom_sf"/>
</dbReference>
<dbReference type="EC" id="5.6.2.2" evidence="2"/>
<dbReference type="InterPro" id="IPR013757">
    <property type="entry name" value="Topo_IIA_A_a_sf"/>
</dbReference>
<comment type="catalytic activity">
    <reaction evidence="1 8">
        <text>ATP-dependent breakage, passage and rejoining of double-stranded DNA.</text>
        <dbReference type="EC" id="5.6.2.2"/>
    </reaction>
</comment>
<dbReference type="InterPro" id="IPR006691">
    <property type="entry name" value="GyrA/parC_rep"/>
</dbReference>
<dbReference type="AlphaFoldDB" id="A0A292IHU1"/>
<evidence type="ECO:0000256" key="7">
    <source>
        <dbReference type="ARBA" id="ARBA00023235"/>
    </source>
</evidence>
<reference evidence="11 12" key="1">
    <citation type="journal article" date="2015" name="Clin. Infect. Dis.">
        <title>Genomic Investigations unmask Mycoplasma amphoriforme, a new respiratory pathogen.</title>
        <authorList>
            <person name="Gillespie S.H."/>
            <person name="Ling C.L."/>
            <person name="Oravcova K."/>
            <person name="Pinheiro M."/>
            <person name="Wells L."/>
            <person name="Bryant J.M."/>
            <person name="McHugh T.D."/>
            <person name="Bebear C."/>
            <person name="Webster D."/>
            <person name="Harris S.R."/>
            <person name="Seth-Smith H.M."/>
            <person name="Thomson N.R."/>
        </authorList>
    </citation>
    <scope>NUCLEOTIDE SEQUENCE [LARGE SCALE GENOMIC DNA]</scope>
    <source>
        <strain evidence="11 12">A39</strain>
    </source>
</reference>
<dbReference type="GO" id="GO:0005737">
    <property type="term" value="C:cytoplasm"/>
    <property type="evidence" value="ECO:0007669"/>
    <property type="project" value="TreeGrafter"/>
</dbReference>
<dbReference type="GO" id="GO:0034335">
    <property type="term" value="F:DNA negative supercoiling activity"/>
    <property type="evidence" value="ECO:0007669"/>
    <property type="project" value="UniProtKB-ARBA"/>
</dbReference>
<dbReference type="SMART" id="SM00434">
    <property type="entry name" value="TOP4c"/>
    <property type="match status" value="1"/>
</dbReference>
<feature type="active site" description="O-(5'-phospho-DNA)-tyrosine intermediate" evidence="8">
    <location>
        <position position="128"/>
    </location>
</feature>
<dbReference type="PROSITE" id="PS52040">
    <property type="entry name" value="TOPO_IIA"/>
    <property type="match status" value="1"/>
</dbReference>
<dbReference type="GO" id="GO:0003677">
    <property type="term" value="F:DNA binding"/>
    <property type="evidence" value="ECO:0007669"/>
    <property type="project" value="UniProtKB-UniRule"/>
</dbReference>
<dbReference type="NCBIfam" id="TIGR01061">
    <property type="entry name" value="parC_Gpos"/>
    <property type="match status" value="1"/>
</dbReference>
<evidence type="ECO:0000313" key="12">
    <source>
        <dbReference type="Proteomes" id="UP000261764"/>
    </source>
</evidence>
<dbReference type="Gene3D" id="2.120.10.90">
    <property type="entry name" value="DNA gyrase/topoisomerase IV, subunit A, C-terminal"/>
    <property type="match status" value="1"/>
</dbReference>
<evidence type="ECO:0000256" key="8">
    <source>
        <dbReference type="PROSITE-ProRule" id="PRU01384"/>
    </source>
</evidence>
<evidence type="ECO:0000256" key="5">
    <source>
        <dbReference type="ARBA" id="ARBA00023125"/>
    </source>
</evidence>
<dbReference type="Pfam" id="PF00521">
    <property type="entry name" value="DNA_topoisoIV"/>
    <property type="match status" value="1"/>
</dbReference>
<dbReference type="InterPro" id="IPR050220">
    <property type="entry name" value="Type_II_DNA_Topoisomerases"/>
</dbReference>
<dbReference type="GO" id="GO:0009330">
    <property type="term" value="C:DNA topoisomerase type II (double strand cut, ATP-hydrolyzing) complex"/>
    <property type="evidence" value="ECO:0007669"/>
    <property type="project" value="TreeGrafter"/>
</dbReference>
<dbReference type="Gene3D" id="3.30.1360.40">
    <property type="match status" value="1"/>
</dbReference>